<keyword evidence="1" id="KW-0472">Membrane</keyword>
<keyword evidence="1" id="KW-1133">Transmembrane helix</keyword>
<organism evidence="3 4">
    <name type="scientific">Cuscuta campestris</name>
    <dbReference type="NCBI Taxonomy" id="132261"/>
    <lineage>
        <taxon>Eukaryota</taxon>
        <taxon>Viridiplantae</taxon>
        <taxon>Streptophyta</taxon>
        <taxon>Embryophyta</taxon>
        <taxon>Tracheophyta</taxon>
        <taxon>Spermatophyta</taxon>
        <taxon>Magnoliopsida</taxon>
        <taxon>eudicotyledons</taxon>
        <taxon>Gunneridae</taxon>
        <taxon>Pentapetalae</taxon>
        <taxon>asterids</taxon>
        <taxon>lamiids</taxon>
        <taxon>Solanales</taxon>
        <taxon>Convolvulaceae</taxon>
        <taxon>Cuscuteae</taxon>
        <taxon>Cuscuta</taxon>
        <taxon>Cuscuta subgen. Grammica</taxon>
        <taxon>Cuscuta sect. Cleistogrammica</taxon>
    </lineage>
</organism>
<evidence type="ECO:0000313" key="4">
    <source>
        <dbReference type="Proteomes" id="UP000595140"/>
    </source>
</evidence>
<evidence type="ECO:0000256" key="1">
    <source>
        <dbReference type="SAM" id="Phobius"/>
    </source>
</evidence>
<feature type="transmembrane region" description="Helical" evidence="1">
    <location>
        <begin position="47"/>
        <end position="68"/>
    </location>
</feature>
<dbReference type="Proteomes" id="UP000595140">
    <property type="component" value="Unassembled WGS sequence"/>
</dbReference>
<keyword evidence="1" id="KW-0812">Transmembrane</keyword>
<dbReference type="AlphaFoldDB" id="A0A484NF08"/>
<evidence type="ECO:0000313" key="3">
    <source>
        <dbReference type="EMBL" id="VFQ98454.1"/>
    </source>
</evidence>
<feature type="signal peptide" evidence="2">
    <location>
        <begin position="1"/>
        <end position="17"/>
    </location>
</feature>
<keyword evidence="2" id="KW-0732">Signal</keyword>
<feature type="chain" id="PRO_5019806977" evidence="2">
    <location>
        <begin position="18"/>
        <end position="77"/>
    </location>
</feature>
<sequence>MLRILCFLVAFPFPLIALLSPCLLNIAICIPYRCIEDYAQFKCGGDYHIYSVVWGVYFWAICFFSLSFGSKYFVILC</sequence>
<keyword evidence="4" id="KW-1185">Reference proteome</keyword>
<accession>A0A484NF08</accession>
<reference evidence="3 4" key="1">
    <citation type="submission" date="2018-04" db="EMBL/GenBank/DDBJ databases">
        <authorList>
            <person name="Vogel A."/>
        </authorList>
    </citation>
    <scope>NUCLEOTIDE SEQUENCE [LARGE SCALE GENOMIC DNA]</scope>
</reference>
<proteinExistence type="predicted"/>
<protein>
    <submittedName>
        <fullName evidence="3">Uncharacterized protein</fullName>
    </submittedName>
</protein>
<gene>
    <name evidence="3" type="ORF">CCAM_LOCUS40230</name>
</gene>
<dbReference type="EMBL" id="OOIL02006592">
    <property type="protein sequence ID" value="VFQ98454.1"/>
    <property type="molecule type" value="Genomic_DNA"/>
</dbReference>
<evidence type="ECO:0000256" key="2">
    <source>
        <dbReference type="SAM" id="SignalP"/>
    </source>
</evidence>
<name>A0A484NF08_9ASTE</name>